<comment type="caution">
    <text evidence="2">The sequence shown here is derived from an EMBL/GenBank/DDBJ whole genome shotgun (WGS) entry which is preliminary data.</text>
</comment>
<name>A0A7U7JVI2_9STAP</name>
<accession>A0A7U7JVI2</accession>
<evidence type="ECO:0000313" key="3">
    <source>
        <dbReference type="Proteomes" id="UP000236509"/>
    </source>
</evidence>
<evidence type="ECO:0000313" key="2">
    <source>
        <dbReference type="EMBL" id="CRI29481.1"/>
    </source>
</evidence>
<dbReference type="Proteomes" id="UP000236509">
    <property type="component" value="Unassembled WGS sequence"/>
</dbReference>
<dbReference type="EMBL" id="CVOU01000021">
    <property type="protein sequence ID" value="CRI29481.1"/>
    <property type="molecule type" value="Genomic_DNA"/>
</dbReference>
<keyword evidence="3" id="KW-1185">Reference proteome</keyword>
<dbReference type="AlphaFoldDB" id="A0A7U7JVI2"/>
<reference evidence="2 3" key="1">
    <citation type="submission" date="2015-04" db="EMBL/GenBank/DDBJ databases">
        <authorList>
            <person name="Cao L."/>
            <person name="Gao C.H."/>
        </authorList>
    </citation>
    <scope>NUCLEOTIDE SEQUENCE [LARGE SCALE GENOMIC DNA]</scope>
    <source>
        <strain evidence="2 3">SH3</strain>
    </source>
</reference>
<evidence type="ECO:0000256" key="1">
    <source>
        <dbReference type="SAM" id="MobiDB-lite"/>
    </source>
</evidence>
<gene>
    <name evidence="2" type="ORF">BN1326_90097</name>
</gene>
<sequence>MEEYPSPAEGIGLENRQGLNGPRGFESLFLRHYFLLSRDGAVR</sequence>
<feature type="region of interest" description="Disordered" evidence="1">
    <location>
        <begin position="1"/>
        <end position="20"/>
    </location>
</feature>
<organism evidence="2 3">
    <name type="scientific">Staphylococcus argenteus</name>
    <dbReference type="NCBI Taxonomy" id="985002"/>
    <lineage>
        <taxon>Bacteria</taxon>
        <taxon>Bacillati</taxon>
        <taxon>Bacillota</taxon>
        <taxon>Bacilli</taxon>
        <taxon>Bacillales</taxon>
        <taxon>Staphylococcaceae</taxon>
        <taxon>Staphylococcus</taxon>
    </lineage>
</organism>
<proteinExistence type="predicted"/>
<protein>
    <submittedName>
        <fullName evidence="2">Uncharacterized protein</fullName>
    </submittedName>
</protein>